<dbReference type="SUPFAM" id="SSF49723">
    <property type="entry name" value="Lipase/lipooxygenase domain (PLAT/LH2 domain)"/>
    <property type="match status" value="2"/>
</dbReference>
<dbReference type="EMBL" id="JAODUO010002654">
    <property type="protein sequence ID" value="KAK2151167.1"/>
    <property type="molecule type" value="Genomic_DNA"/>
</dbReference>
<dbReference type="PANTHER" id="PTHR31718">
    <property type="entry name" value="PLAT DOMAIN-CONTAINING PROTEIN"/>
    <property type="match status" value="1"/>
</dbReference>
<evidence type="ECO:0000313" key="4">
    <source>
        <dbReference type="Proteomes" id="UP001209878"/>
    </source>
</evidence>
<name>A0AAD9JDI2_RIDPI</name>
<feature type="domain" description="PLAT" evidence="2">
    <location>
        <begin position="189"/>
        <end position="300"/>
    </location>
</feature>
<organism evidence="3 4">
    <name type="scientific">Ridgeia piscesae</name>
    <name type="common">Tubeworm</name>
    <dbReference type="NCBI Taxonomy" id="27915"/>
    <lineage>
        <taxon>Eukaryota</taxon>
        <taxon>Metazoa</taxon>
        <taxon>Spiralia</taxon>
        <taxon>Lophotrochozoa</taxon>
        <taxon>Annelida</taxon>
        <taxon>Polychaeta</taxon>
        <taxon>Sedentaria</taxon>
        <taxon>Canalipalpata</taxon>
        <taxon>Sabellida</taxon>
        <taxon>Siboglinidae</taxon>
        <taxon>Ridgeia</taxon>
    </lineage>
</organism>
<keyword evidence="4" id="KW-1185">Reference proteome</keyword>
<dbReference type="PANTHER" id="PTHR31718:SF60">
    <property type="entry name" value="LIPOXYGENASE HOMOLOGY DOMAIN-CONTAINING PROTEIN 1"/>
    <property type="match status" value="1"/>
</dbReference>
<dbReference type="InterPro" id="IPR001024">
    <property type="entry name" value="PLAT/LH2_dom"/>
</dbReference>
<dbReference type="Pfam" id="PF01477">
    <property type="entry name" value="PLAT"/>
    <property type="match status" value="1"/>
</dbReference>
<protein>
    <recommendedName>
        <fullName evidence="2">PLAT domain-containing protein</fullName>
    </recommendedName>
</protein>
<proteinExistence type="predicted"/>
<dbReference type="Proteomes" id="UP001209878">
    <property type="component" value="Unassembled WGS sequence"/>
</dbReference>
<dbReference type="Gene3D" id="2.60.60.20">
    <property type="entry name" value="PLAT/LH2 domain"/>
    <property type="match status" value="2"/>
</dbReference>
<sequence length="305" mass="34989">MGVLPDGRIVKCHDVAVRAKSCITVYMRTLSAVAAHNATEREVKTTRLAELPWSRHVCCTTRVSYLVCQYRVKVKTSNNNNAATRAAVRIKIHHSFSNTGLNTGWKQLNPPGRHLRRGSTNYFTIWGTCLYYFAAIRLRHNNAGPAPYWRVQYVGVKRVAPNSRYQIFYCNSWLATWTSLNRRFTSSRTPFKIKVHTGNQSNAGTQAVVKIRFKASTWSPFMTLPGSFGAGSWRTFYRRMYNTQTVFKMIAQHNNAGPGPSWYLDRISVFNRAAMKYSRCAFRRWISWGNLSRKVLCRFVPPNLA</sequence>
<accession>A0AAD9JDI2</accession>
<evidence type="ECO:0000313" key="3">
    <source>
        <dbReference type="EMBL" id="KAK2151167.1"/>
    </source>
</evidence>
<dbReference type="InterPro" id="IPR036392">
    <property type="entry name" value="PLAT/LH2_dom_sf"/>
</dbReference>
<dbReference type="AlphaFoldDB" id="A0AAD9JDI2"/>
<evidence type="ECO:0000256" key="1">
    <source>
        <dbReference type="PROSITE-ProRule" id="PRU00152"/>
    </source>
</evidence>
<dbReference type="PROSITE" id="PS50095">
    <property type="entry name" value="PLAT"/>
    <property type="match status" value="2"/>
</dbReference>
<gene>
    <name evidence="3" type="ORF">NP493_2670g00005</name>
</gene>
<comment type="caution">
    <text evidence="1">Lacks conserved residue(s) required for the propagation of feature annotation.</text>
</comment>
<comment type="caution">
    <text evidence="3">The sequence shown here is derived from an EMBL/GenBank/DDBJ whole genome shotgun (WGS) entry which is preliminary data.</text>
</comment>
<evidence type="ECO:0000259" key="2">
    <source>
        <dbReference type="PROSITE" id="PS50095"/>
    </source>
</evidence>
<reference evidence="3" key="1">
    <citation type="journal article" date="2023" name="Mol. Biol. Evol.">
        <title>Third-Generation Sequencing Reveals the Adaptive Role of the Epigenome in Three Deep-Sea Polychaetes.</title>
        <authorList>
            <person name="Perez M."/>
            <person name="Aroh O."/>
            <person name="Sun Y."/>
            <person name="Lan Y."/>
            <person name="Juniper S.K."/>
            <person name="Young C.R."/>
            <person name="Angers B."/>
            <person name="Qian P.Y."/>
        </authorList>
    </citation>
    <scope>NUCLEOTIDE SEQUENCE</scope>
    <source>
        <strain evidence="3">R07B-5</strain>
    </source>
</reference>
<feature type="domain" description="PLAT" evidence="2">
    <location>
        <begin position="68"/>
        <end position="188"/>
    </location>
</feature>